<evidence type="ECO:0000313" key="2">
    <source>
        <dbReference type="EMBL" id="KAH7123929.1"/>
    </source>
</evidence>
<protein>
    <recommendedName>
        <fullName evidence="4">Zn(2)-C6 fungal-type domain-containing protein</fullName>
    </recommendedName>
</protein>
<keyword evidence="3" id="KW-1185">Reference proteome</keyword>
<dbReference type="SUPFAM" id="SSF57701">
    <property type="entry name" value="Zn2/Cys6 DNA-binding domain"/>
    <property type="match status" value="1"/>
</dbReference>
<reference evidence="2" key="1">
    <citation type="journal article" date="2021" name="Nat. Commun.">
        <title>Genetic determinants of endophytism in the Arabidopsis root mycobiome.</title>
        <authorList>
            <person name="Mesny F."/>
            <person name="Miyauchi S."/>
            <person name="Thiergart T."/>
            <person name="Pickel B."/>
            <person name="Atanasova L."/>
            <person name="Karlsson M."/>
            <person name="Huettel B."/>
            <person name="Barry K.W."/>
            <person name="Haridas S."/>
            <person name="Chen C."/>
            <person name="Bauer D."/>
            <person name="Andreopoulos W."/>
            <person name="Pangilinan J."/>
            <person name="LaButti K."/>
            <person name="Riley R."/>
            <person name="Lipzen A."/>
            <person name="Clum A."/>
            <person name="Drula E."/>
            <person name="Henrissat B."/>
            <person name="Kohler A."/>
            <person name="Grigoriev I.V."/>
            <person name="Martin F.M."/>
            <person name="Hacquard S."/>
        </authorList>
    </citation>
    <scope>NUCLEOTIDE SEQUENCE</scope>
    <source>
        <strain evidence="2">MPI-CAGE-CH-0243</strain>
    </source>
</reference>
<proteinExistence type="predicted"/>
<dbReference type="OrthoDB" id="4137815at2759"/>
<feature type="compositionally biased region" description="Low complexity" evidence="1">
    <location>
        <begin position="61"/>
        <end position="77"/>
    </location>
</feature>
<comment type="caution">
    <text evidence="2">The sequence shown here is derived from an EMBL/GenBank/DDBJ whole genome shotgun (WGS) entry which is preliminary data.</text>
</comment>
<sequence length="467" mass="52826">MTTTTRSRGLRSACDRCYQLKERCERASATCSCERCERLGQACLTVRPARRTGRQANRWEQTTSQNLSSQSTSSTQSRHLTGSWLRKSTDLSLEEKDHLTFLLGNSQTLQYSVVSPRFKDAVQESLAVKLPAAWPILKDAYMAYAGVLKSLQCGSTTDLDQDSNLRHVNAAMIALRSLAITKPEDADLCLTLGYALALSVYAAIGVGVSDICHYCLNITSPYIETAAVNPETEPQIHFLVLLETMECLVHRRKPTLRIPSPGLRSVDRHLGLSLPLLPYYHDLCFISYSLLNSTDAKPASLLRQLEDIQDHVERWQPSHPEGFVHEYSTAEVIQLLAQARVYRLGALLLIHRLQHQFGQQDSQADIWSREVMMELELARRISSRPVRFVTLPFIIAAVEVKDPTERNIVVKNVDHYVDQFTPVVQKATKTFLSRVWHERDTQECFSWLDSIHKPCVVMESIRGSLIC</sequence>
<name>A0A9P9DRY0_9PLEO</name>
<dbReference type="GO" id="GO:0000981">
    <property type="term" value="F:DNA-binding transcription factor activity, RNA polymerase II-specific"/>
    <property type="evidence" value="ECO:0007669"/>
    <property type="project" value="InterPro"/>
</dbReference>
<dbReference type="GO" id="GO:0008270">
    <property type="term" value="F:zinc ion binding"/>
    <property type="evidence" value="ECO:0007669"/>
    <property type="project" value="InterPro"/>
</dbReference>
<dbReference type="InterPro" id="IPR036864">
    <property type="entry name" value="Zn2-C6_fun-type_DNA-bd_sf"/>
</dbReference>
<evidence type="ECO:0000313" key="3">
    <source>
        <dbReference type="Proteomes" id="UP000700596"/>
    </source>
</evidence>
<accession>A0A9P9DRY0</accession>
<dbReference type="Proteomes" id="UP000700596">
    <property type="component" value="Unassembled WGS sequence"/>
</dbReference>
<evidence type="ECO:0008006" key="4">
    <source>
        <dbReference type="Google" id="ProtNLM"/>
    </source>
</evidence>
<dbReference type="EMBL" id="JAGMWT010000008">
    <property type="protein sequence ID" value="KAH7123929.1"/>
    <property type="molecule type" value="Genomic_DNA"/>
</dbReference>
<organism evidence="2 3">
    <name type="scientific">Dendryphion nanum</name>
    <dbReference type="NCBI Taxonomy" id="256645"/>
    <lineage>
        <taxon>Eukaryota</taxon>
        <taxon>Fungi</taxon>
        <taxon>Dikarya</taxon>
        <taxon>Ascomycota</taxon>
        <taxon>Pezizomycotina</taxon>
        <taxon>Dothideomycetes</taxon>
        <taxon>Pleosporomycetidae</taxon>
        <taxon>Pleosporales</taxon>
        <taxon>Torulaceae</taxon>
        <taxon>Dendryphion</taxon>
    </lineage>
</organism>
<feature type="region of interest" description="Disordered" evidence="1">
    <location>
        <begin position="54"/>
        <end position="81"/>
    </location>
</feature>
<gene>
    <name evidence="2" type="ORF">B0J11DRAFT_325582</name>
</gene>
<dbReference type="AlphaFoldDB" id="A0A9P9DRY0"/>
<evidence type="ECO:0000256" key="1">
    <source>
        <dbReference type="SAM" id="MobiDB-lite"/>
    </source>
</evidence>